<keyword evidence="10" id="KW-0746">Sphingolipid metabolism</keyword>
<evidence type="ECO:0000256" key="8">
    <source>
        <dbReference type="ARBA" id="ARBA00022729"/>
    </source>
</evidence>
<keyword evidence="22" id="KW-1185">Reference proteome</keyword>
<dbReference type="GO" id="GO:0017040">
    <property type="term" value="F:N-acylsphingosine amidohydrolase activity"/>
    <property type="evidence" value="ECO:0007669"/>
    <property type="project" value="UniProtKB-EC"/>
</dbReference>
<dbReference type="EMBL" id="LR900136">
    <property type="protein sequence ID" value="CAD7244357.1"/>
    <property type="molecule type" value="Genomic_DNA"/>
</dbReference>
<evidence type="ECO:0000256" key="15">
    <source>
        <dbReference type="ARBA" id="ARBA00023228"/>
    </source>
</evidence>
<evidence type="ECO:0000313" key="21">
    <source>
        <dbReference type="EMBL" id="CAD7244357.1"/>
    </source>
</evidence>
<dbReference type="CDD" id="cd01903">
    <property type="entry name" value="Ntn_AC_NAAA"/>
    <property type="match status" value="1"/>
</dbReference>
<evidence type="ECO:0000256" key="14">
    <source>
        <dbReference type="ARBA" id="ARBA00023180"/>
    </source>
</evidence>
<dbReference type="PANTHER" id="PTHR28583">
    <property type="entry name" value="ACID AMIDASE"/>
    <property type="match status" value="1"/>
</dbReference>
<evidence type="ECO:0000256" key="16">
    <source>
        <dbReference type="ARBA" id="ARBA00040588"/>
    </source>
</evidence>
<evidence type="ECO:0000256" key="3">
    <source>
        <dbReference type="ARBA" id="ARBA00004760"/>
    </source>
</evidence>
<dbReference type="GO" id="GO:0005764">
    <property type="term" value="C:lysosome"/>
    <property type="evidence" value="ECO:0007669"/>
    <property type="project" value="UniProtKB-SubCell"/>
</dbReference>
<evidence type="ECO:0000256" key="6">
    <source>
        <dbReference type="ARBA" id="ARBA00011891"/>
    </source>
</evidence>
<dbReference type="EMBL" id="CAJPEV010000619">
    <property type="protein sequence ID" value="CAG0886982.1"/>
    <property type="molecule type" value="Genomic_DNA"/>
</dbReference>
<dbReference type="GO" id="GO:0005576">
    <property type="term" value="C:extracellular region"/>
    <property type="evidence" value="ECO:0007669"/>
    <property type="project" value="UniProtKB-SubCell"/>
</dbReference>
<comment type="pathway">
    <text evidence="4">Sphingolipid metabolism.</text>
</comment>
<evidence type="ECO:0000313" key="22">
    <source>
        <dbReference type="Proteomes" id="UP000677054"/>
    </source>
</evidence>
<evidence type="ECO:0000259" key="20">
    <source>
        <dbReference type="Pfam" id="PF15508"/>
    </source>
</evidence>
<dbReference type="PANTHER" id="PTHR28583:SF1">
    <property type="entry name" value="ACID CERAMIDASE"/>
    <property type="match status" value="1"/>
</dbReference>
<feature type="domain" description="Acid ceramidase N-terminal" evidence="20">
    <location>
        <begin position="80"/>
        <end position="135"/>
    </location>
</feature>
<feature type="active site" description="Nucleophile" evidence="18">
    <location>
        <position position="172"/>
    </location>
</feature>
<reference evidence="21" key="1">
    <citation type="submission" date="2020-11" db="EMBL/GenBank/DDBJ databases">
        <authorList>
            <person name="Tran Van P."/>
        </authorList>
    </citation>
    <scope>NUCLEOTIDE SEQUENCE</scope>
</reference>
<gene>
    <name evidence="21" type="ORF">DSTB1V02_LOCUS4254</name>
</gene>
<name>A0A7R8XBZ1_9CRUS</name>
<keyword evidence="8" id="KW-0732">Signal</keyword>
<dbReference type="Pfam" id="PF15508">
    <property type="entry name" value="NAAA-beta"/>
    <property type="match status" value="1"/>
</dbReference>
<evidence type="ECO:0000259" key="19">
    <source>
        <dbReference type="Pfam" id="PF02275"/>
    </source>
</evidence>
<evidence type="ECO:0000256" key="1">
    <source>
        <dbReference type="ARBA" id="ARBA00004371"/>
    </source>
</evidence>
<dbReference type="InterPro" id="IPR029130">
    <property type="entry name" value="Acid_ceramidase_N"/>
</dbReference>
<dbReference type="GO" id="GO:0017064">
    <property type="term" value="F:fatty acid amide hydrolase activity"/>
    <property type="evidence" value="ECO:0007669"/>
    <property type="project" value="InterPro"/>
</dbReference>
<dbReference type="Proteomes" id="UP000677054">
    <property type="component" value="Unassembled WGS sequence"/>
</dbReference>
<dbReference type="AlphaFoldDB" id="A0A7R8XBZ1"/>
<keyword evidence="11 17" id="KW-0443">Lipid metabolism</keyword>
<keyword evidence="13" id="KW-1015">Disulfide bond</keyword>
<protein>
    <recommendedName>
        <fullName evidence="16">Acid ceramidase</fullName>
        <ecNumber evidence="6">3.5.1.23</ecNumber>
    </recommendedName>
</protein>
<comment type="similarity">
    <text evidence="5 17">Belongs to the acid ceramidase family.</text>
</comment>
<evidence type="ECO:0000256" key="4">
    <source>
        <dbReference type="ARBA" id="ARBA00004991"/>
    </source>
</evidence>
<evidence type="ECO:0000256" key="17">
    <source>
        <dbReference type="PIRNR" id="PIRNR017632"/>
    </source>
</evidence>
<dbReference type="InterPro" id="IPR016699">
    <property type="entry name" value="Acid_ceramidase-like"/>
</dbReference>
<dbReference type="InterPro" id="IPR029132">
    <property type="entry name" value="CBAH/NAAA_C"/>
</dbReference>
<organism evidence="21">
    <name type="scientific">Darwinula stevensoni</name>
    <dbReference type="NCBI Taxonomy" id="69355"/>
    <lineage>
        <taxon>Eukaryota</taxon>
        <taxon>Metazoa</taxon>
        <taxon>Ecdysozoa</taxon>
        <taxon>Arthropoda</taxon>
        <taxon>Crustacea</taxon>
        <taxon>Oligostraca</taxon>
        <taxon>Ostracoda</taxon>
        <taxon>Podocopa</taxon>
        <taxon>Podocopida</taxon>
        <taxon>Darwinulocopina</taxon>
        <taxon>Darwinuloidea</taxon>
        <taxon>Darwinulidae</taxon>
        <taxon>Darwinula</taxon>
    </lineage>
</organism>
<keyword evidence="14" id="KW-0325">Glycoprotein</keyword>
<dbReference type="PIRSF" id="PIRSF017632">
    <property type="entry name" value="Acid_ceramidase-like"/>
    <property type="match status" value="1"/>
</dbReference>
<evidence type="ECO:0000256" key="9">
    <source>
        <dbReference type="ARBA" id="ARBA00022801"/>
    </source>
</evidence>
<evidence type="ECO:0000256" key="2">
    <source>
        <dbReference type="ARBA" id="ARBA00004613"/>
    </source>
</evidence>
<evidence type="ECO:0000256" key="11">
    <source>
        <dbReference type="ARBA" id="ARBA00023098"/>
    </source>
</evidence>
<sequence>MMLKRHSPLMPDWCLYATIALGIGSSLSWTVEAAVNHDSLQNLIFRGSQLSIAIPPTNTRRRVENFVCSKNEYPPPIKDRVESYKVDLDSDPRDRWSQLVKLKKQELQTLVGDVKEILGGMLLALLDDELPLLAHTLPSPYREEIIGIADATGIPLGEVTLYNIFYEVFTFCTSIIAKDISGTIIHGRNLDFGLFLGWDKQNNTWRVTEHLRPLVVETTFIKGGQVLYKSTGFVGHIGILTAVKPGAFSLSIDERFGMDAGILGILKWILGDRSGTWLGFLTRSVMEEETTYEAALRRLSDTRLLAPVYFILAGPSTGAVVTRWKKKYDVWELDDKAAAPWYLVETNYDHWDKPPFFDNRRDPAIACLERAGQHALNRSLLYDVLSTRPILNKLTTYTSLMEPSSGALESWLRWCPDPCPTW</sequence>
<keyword evidence="15" id="KW-0458">Lysosome</keyword>
<dbReference type="GO" id="GO:0016020">
    <property type="term" value="C:membrane"/>
    <property type="evidence" value="ECO:0007669"/>
    <property type="project" value="GOC"/>
</dbReference>
<accession>A0A7R8XBZ1</accession>
<evidence type="ECO:0000256" key="10">
    <source>
        <dbReference type="ARBA" id="ARBA00022919"/>
    </source>
</evidence>
<evidence type="ECO:0000256" key="13">
    <source>
        <dbReference type="ARBA" id="ARBA00023157"/>
    </source>
</evidence>
<keyword evidence="7" id="KW-0964">Secreted</keyword>
<dbReference type="GO" id="GO:0006631">
    <property type="term" value="P:fatty acid metabolic process"/>
    <property type="evidence" value="ECO:0007669"/>
    <property type="project" value="InterPro"/>
</dbReference>
<dbReference type="GO" id="GO:0006665">
    <property type="term" value="P:sphingolipid metabolic process"/>
    <property type="evidence" value="ECO:0007669"/>
    <property type="project" value="UniProtKB-KW"/>
</dbReference>
<dbReference type="Pfam" id="PF02275">
    <property type="entry name" value="CBAH"/>
    <property type="match status" value="1"/>
</dbReference>
<evidence type="ECO:0000256" key="7">
    <source>
        <dbReference type="ARBA" id="ARBA00022525"/>
    </source>
</evidence>
<comment type="subcellular location">
    <subcellularLocation>
        <location evidence="1">Lysosome</location>
    </subcellularLocation>
    <subcellularLocation>
        <location evidence="2">Secreted</location>
    </subcellularLocation>
</comment>
<comment type="pathway">
    <text evidence="3">Lipid metabolism; sphingolipid metabolism.</text>
</comment>
<evidence type="ECO:0000256" key="5">
    <source>
        <dbReference type="ARBA" id="ARBA00005730"/>
    </source>
</evidence>
<dbReference type="OrthoDB" id="5273684at2759"/>
<evidence type="ECO:0000256" key="18">
    <source>
        <dbReference type="PIRSR" id="PIRSR017632-1"/>
    </source>
</evidence>
<dbReference type="EC" id="3.5.1.23" evidence="6"/>
<keyword evidence="9 17" id="KW-0378">Hydrolase</keyword>
<evidence type="ECO:0000256" key="12">
    <source>
        <dbReference type="ARBA" id="ARBA00023145"/>
    </source>
</evidence>
<proteinExistence type="inferred from homology"/>
<feature type="domain" description="Choloylglycine hydrolase/NAAA C-terminal" evidence="19">
    <location>
        <begin position="172"/>
        <end position="333"/>
    </location>
</feature>
<keyword evidence="12" id="KW-0865">Zymogen</keyword>
<dbReference type="FunFam" id="3.60.60.10:FF:000006">
    <property type="entry name" value="N-acylethanolamine-hydrolyzing acid amidase"/>
    <property type="match status" value="1"/>
</dbReference>